<reference evidence="3" key="1">
    <citation type="submission" date="2017-09" db="EMBL/GenBank/DDBJ databases">
        <authorList>
            <person name="Varghese N."/>
            <person name="Submissions S."/>
        </authorList>
    </citation>
    <scope>NUCLEOTIDE SEQUENCE [LARGE SCALE GENOMIC DNA]</scope>
    <source>
        <strain evidence="3">DSM 2913</strain>
    </source>
</reference>
<accession>A0A285P213</accession>
<gene>
    <name evidence="2" type="ORF">SAMN06265353_0923</name>
</gene>
<evidence type="ECO:0000259" key="1">
    <source>
        <dbReference type="Pfam" id="PF08241"/>
    </source>
</evidence>
<keyword evidence="2" id="KW-0489">Methyltransferase</keyword>
<dbReference type="CDD" id="cd02440">
    <property type="entry name" value="AdoMet_MTases"/>
    <property type="match status" value="1"/>
</dbReference>
<dbReference type="Proteomes" id="UP000218627">
    <property type="component" value="Unassembled WGS sequence"/>
</dbReference>
<sequence>MSILSLRFSRAFDTYERWALPQKKSAEILLNMKRVCGPALDVGCGTGFASRGLERVVGVDISKGMAKVYKERFGRVVLGNAEYLPFKDKQFDLVVSNFSLHWTDIKKSLPELIRVCKRQLLLAIPIEGSLKELGFPFPQKEEVLGILMAGGCKVLDHFTQDMEIPFKGWDLVRFFHYTGSSFNPSTGGVIMSKKRIEDMISRIDMPLFTVLFLSCEVKA</sequence>
<feature type="domain" description="Methyltransferase type 11" evidence="1">
    <location>
        <begin position="40"/>
        <end position="119"/>
    </location>
</feature>
<dbReference type="InterPro" id="IPR029063">
    <property type="entry name" value="SAM-dependent_MTases_sf"/>
</dbReference>
<dbReference type="GO" id="GO:0008757">
    <property type="term" value="F:S-adenosylmethionine-dependent methyltransferase activity"/>
    <property type="evidence" value="ECO:0007669"/>
    <property type="project" value="InterPro"/>
</dbReference>
<dbReference type="SUPFAM" id="SSF53335">
    <property type="entry name" value="S-adenosyl-L-methionine-dependent methyltransferases"/>
    <property type="match status" value="1"/>
</dbReference>
<dbReference type="Gene3D" id="3.40.50.150">
    <property type="entry name" value="Vaccinia Virus protein VP39"/>
    <property type="match status" value="1"/>
</dbReference>
<keyword evidence="2" id="KW-0808">Transferase</keyword>
<dbReference type="PANTHER" id="PTHR43591">
    <property type="entry name" value="METHYLTRANSFERASE"/>
    <property type="match status" value="1"/>
</dbReference>
<protein>
    <submittedName>
        <fullName evidence="2">Malonyl-CoA O-methyltransferase</fullName>
    </submittedName>
</protein>
<keyword evidence="3" id="KW-1185">Reference proteome</keyword>
<dbReference type="AlphaFoldDB" id="A0A285P213"/>
<dbReference type="OrthoDB" id="9772751at2"/>
<evidence type="ECO:0000313" key="3">
    <source>
        <dbReference type="Proteomes" id="UP000218627"/>
    </source>
</evidence>
<name>A0A285P213_9AQUI</name>
<dbReference type="RefSeq" id="WP_096601757.1">
    <property type="nucleotide sequence ID" value="NZ_OBEN01000004.1"/>
</dbReference>
<proteinExistence type="predicted"/>
<organism evidence="2 3">
    <name type="scientific">Hydrogenobacter hydrogenophilus</name>
    <dbReference type="NCBI Taxonomy" id="35835"/>
    <lineage>
        <taxon>Bacteria</taxon>
        <taxon>Pseudomonadati</taxon>
        <taxon>Aquificota</taxon>
        <taxon>Aquificia</taxon>
        <taxon>Aquificales</taxon>
        <taxon>Aquificaceae</taxon>
        <taxon>Hydrogenobacter</taxon>
    </lineage>
</organism>
<dbReference type="EMBL" id="OBEN01000004">
    <property type="protein sequence ID" value="SNZ13921.1"/>
    <property type="molecule type" value="Genomic_DNA"/>
</dbReference>
<dbReference type="InterPro" id="IPR013216">
    <property type="entry name" value="Methyltransf_11"/>
</dbReference>
<evidence type="ECO:0000313" key="2">
    <source>
        <dbReference type="EMBL" id="SNZ13921.1"/>
    </source>
</evidence>
<dbReference type="GO" id="GO:0032259">
    <property type="term" value="P:methylation"/>
    <property type="evidence" value="ECO:0007669"/>
    <property type="project" value="UniProtKB-KW"/>
</dbReference>
<dbReference type="Pfam" id="PF08241">
    <property type="entry name" value="Methyltransf_11"/>
    <property type="match status" value="1"/>
</dbReference>